<dbReference type="Gene3D" id="2.40.160.200">
    <property type="entry name" value="LURP1-related"/>
    <property type="match status" value="1"/>
</dbReference>
<gene>
    <name evidence="2" type="ORF">NQT62_02100</name>
</gene>
<comment type="caution">
    <text evidence="2">The sequence shown here is derived from an EMBL/GenBank/DDBJ whole genome shotgun (WGS) entry which is preliminary data.</text>
</comment>
<evidence type="ECO:0000313" key="3">
    <source>
        <dbReference type="Proteomes" id="UP001204142"/>
    </source>
</evidence>
<dbReference type="Proteomes" id="UP001204142">
    <property type="component" value="Unassembled WGS sequence"/>
</dbReference>
<evidence type="ECO:0000313" key="2">
    <source>
        <dbReference type="EMBL" id="MCQ8895229.1"/>
    </source>
</evidence>
<accession>A0ABT1WCX4</accession>
<dbReference type="Pfam" id="PF04525">
    <property type="entry name" value="LOR"/>
    <property type="match status" value="1"/>
</dbReference>
<comment type="similarity">
    <text evidence="1">Belongs to the LOR family.</text>
</comment>
<dbReference type="InterPro" id="IPR025659">
    <property type="entry name" value="Tubby-like_C"/>
</dbReference>
<dbReference type="InterPro" id="IPR007612">
    <property type="entry name" value="LOR"/>
</dbReference>
<evidence type="ECO:0000256" key="1">
    <source>
        <dbReference type="ARBA" id="ARBA00005437"/>
    </source>
</evidence>
<keyword evidence="3" id="KW-1185">Reference proteome</keyword>
<dbReference type="EMBL" id="JANIGO010000001">
    <property type="protein sequence ID" value="MCQ8895229.1"/>
    <property type="molecule type" value="Genomic_DNA"/>
</dbReference>
<sequence length="218" mass="24983">MIQGFLQSGEKIVELPTLLLIHLFEMFVIGIPASRTLSLQKISRERAIKLIQQLTISNKIFSLRGRIPITNQQGELVYEARGEFAFFNPTWCLTNAQGEVATIRRKVFAWRPTWLITSQLGVFKIQRPIWSVVRKYQVVGGPLDGAEMTGNFWDLDFKITHRSEYLARVQGKLLTLRDTHTIDLLKSDPQSSLLTVITMVVMHMDRSGWQFAQNDHVA</sequence>
<reference evidence="2 3" key="1">
    <citation type="submission" date="2022-07" db="EMBL/GenBank/DDBJ databases">
        <authorList>
            <person name="Xamxidin M."/>
            <person name="Wu M."/>
        </authorList>
    </citation>
    <scope>NUCLEOTIDE SEQUENCE [LARGE SCALE GENOMIC DNA]</scope>
    <source>
        <strain evidence="2 3">NBRC 111650</strain>
    </source>
</reference>
<dbReference type="SUPFAM" id="SSF54518">
    <property type="entry name" value="Tubby C-terminal domain-like"/>
    <property type="match status" value="1"/>
</dbReference>
<name>A0ABT1WCX4_9BURK</name>
<dbReference type="RefSeq" id="WP_256762904.1">
    <property type="nucleotide sequence ID" value="NZ_JANIGO010000001.1"/>
</dbReference>
<organism evidence="2 3">
    <name type="scientific">Limnobacter humi</name>
    <dbReference type="NCBI Taxonomy" id="1778671"/>
    <lineage>
        <taxon>Bacteria</taxon>
        <taxon>Pseudomonadati</taxon>
        <taxon>Pseudomonadota</taxon>
        <taxon>Betaproteobacteria</taxon>
        <taxon>Burkholderiales</taxon>
        <taxon>Burkholderiaceae</taxon>
        <taxon>Limnobacter</taxon>
    </lineage>
</organism>
<protein>
    <submittedName>
        <fullName evidence="2">Uncharacterized protein</fullName>
    </submittedName>
</protein>
<proteinExistence type="inferred from homology"/>
<dbReference type="InterPro" id="IPR038595">
    <property type="entry name" value="LOR_sf"/>
</dbReference>